<dbReference type="GO" id="GO:0051539">
    <property type="term" value="F:4 iron, 4 sulfur cluster binding"/>
    <property type="evidence" value="ECO:0007669"/>
    <property type="project" value="UniProtKB-KW"/>
</dbReference>
<keyword evidence="15" id="KW-1185">Reference proteome</keyword>
<evidence type="ECO:0000256" key="7">
    <source>
        <dbReference type="ARBA" id="ARBA00023004"/>
    </source>
</evidence>
<evidence type="ECO:0000256" key="10">
    <source>
        <dbReference type="ARBA" id="ARBA00023150"/>
    </source>
</evidence>
<keyword evidence="7" id="KW-0408">Iron</keyword>
<dbReference type="InterPro" id="IPR040064">
    <property type="entry name" value="MoaA-like"/>
</dbReference>
<dbReference type="InterPro" id="IPR013483">
    <property type="entry name" value="MoaA"/>
</dbReference>
<dbReference type="CDD" id="cd21117">
    <property type="entry name" value="Twitch_MoaA"/>
    <property type="match status" value="1"/>
</dbReference>
<evidence type="ECO:0000313" key="15">
    <source>
        <dbReference type="Proteomes" id="UP000324611"/>
    </source>
</evidence>
<sequence length="323" mass="36576">MLTDSHNRVINYVRLAVTDRCNLRCSYCMPEHMQFLQRKELLTYEEILRIMQLLAAEGVNKVRITGGEPFLRKDLMFLLSALSQLPGIDQISITTNGVLTKAFIPDLQALGIRNINLSLDTLQRDKFRRITFRDEFDKVMDTLHALLAHNMNVKINTVVMDGVNTDELLAFAALTKEQPVSVRFIEEMPFNGHGKSFSGQLWNFEHILNNLRTAYELEKIPDAPNATALNYHIPGHQGHIGVIPAYSRTFCGSCNRIRITPTGGFKTCLYGKDAINVRDLLRQGATDEYLLHELQRAIHHRFANGFEAEAANEKMVSMSEIGG</sequence>
<accession>A0A5B2VYL6</accession>
<dbReference type="SMART" id="SM00729">
    <property type="entry name" value="Elp3"/>
    <property type="match status" value="1"/>
</dbReference>
<dbReference type="AlphaFoldDB" id="A0A5B2VYL6"/>
<dbReference type="RefSeq" id="WP_149835898.1">
    <property type="nucleotide sequence ID" value="NZ_VUOC01000001.1"/>
</dbReference>
<keyword evidence="6" id="KW-0547">Nucleotide-binding</keyword>
<dbReference type="GO" id="GO:0061798">
    <property type="term" value="F:GTP 3',8'-cyclase activity"/>
    <property type="evidence" value="ECO:0007669"/>
    <property type="project" value="UniProtKB-EC"/>
</dbReference>
<dbReference type="InterPro" id="IPR010505">
    <property type="entry name" value="MoaA_twitch"/>
</dbReference>
<keyword evidence="11" id="KW-0456">Lyase</keyword>
<gene>
    <name evidence="14" type="primary">moaA</name>
    <name evidence="14" type="ORF">F0L74_00535</name>
</gene>
<dbReference type="SFLD" id="SFLDG01383">
    <property type="entry name" value="cyclic_pyranopterin_phosphate"/>
    <property type="match status" value="1"/>
</dbReference>
<dbReference type="Pfam" id="PF06463">
    <property type="entry name" value="Mob_synth_C"/>
    <property type="match status" value="1"/>
</dbReference>
<dbReference type="NCBIfam" id="TIGR02666">
    <property type="entry name" value="moaA"/>
    <property type="match status" value="1"/>
</dbReference>
<comment type="catalytic activity">
    <reaction evidence="12">
        <text>GTP + AH2 + S-adenosyl-L-methionine = (8S)-3',8-cyclo-7,8-dihydroguanosine 5'-triphosphate + 5'-deoxyadenosine + L-methionine + A + H(+)</text>
        <dbReference type="Rhea" id="RHEA:49576"/>
        <dbReference type="ChEBI" id="CHEBI:13193"/>
        <dbReference type="ChEBI" id="CHEBI:15378"/>
        <dbReference type="ChEBI" id="CHEBI:17319"/>
        <dbReference type="ChEBI" id="CHEBI:17499"/>
        <dbReference type="ChEBI" id="CHEBI:37565"/>
        <dbReference type="ChEBI" id="CHEBI:57844"/>
        <dbReference type="ChEBI" id="CHEBI:59789"/>
        <dbReference type="ChEBI" id="CHEBI:131766"/>
        <dbReference type="EC" id="4.1.99.22"/>
    </reaction>
</comment>
<evidence type="ECO:0000256" key="2">
    <source>
        <dbReference type="ARBA" id="ARBA00012167"/>
    </source>
</evidence>
<evidence type="ECO:0000256" key="12">
    <source>
        <dbReference type="ARBA" id="ARBA00048697"/>
    </source>
</evidence>
<dbReference type="GO" id="GO:0006777">
    <property type="term" value="P:Mo-molybdopterin cofactor biosynthetic process"/>
    <property type="evidence" value="ECO:0007669"/>
    <property type="project" value="UniProtKB-KW"/>
</dbReference>
<dbReference type="InterPro" id="IPR007197">
    <property type="entry name" value="rSAM"/>
</dbReference>
<dbReference type="InterPro" id="IPR058240">
    <property type="entry name" value="rSAM_sf"/>
</dbReference>
<dbReference type="EC" id="4.1.99.22" evidence="2"/>
<keyword evidence="10" id="KW-0501">Molybdenum cofactor biosynthesis</keyword>
<feature type="domain" description="Radical SAM core" evidence="13">
    <location>
        <begin position="5"/>
        <end position="223"/>
    </location>
</feature>
<dbReference type="Proteomes" id="UP000324611">
    <property type="component" value="Unassembled WGS sequence"/>
</dbReference>
<dbReference type="Pfam" id="PF04055">
    <property type="entry name" value="Radical_SAM"/>
    <property type="match status" value="1"/>
</dbReference>
<evidence type="ECO:0000256" key="1">
    <source>
        <dbReference type="ARBA" id="ARBA00001966"/>
    </source>
</evidence>
<evidence type="ECO:0000256" key="9">
    <source>
        <dbReference type="ARBA" id="ARBA00023134"/>
    </source>
</evidence>
<dbReference type="Gene3D" id="3.20.20.70">
    <property type="entry name" value="Aldolase class I"/>
    <property type="match status" value="1"/>
</dbReference>
<keyword evidence="9" id="KW-0342">GTP-binding</keyword>
<evidence type="ECO:0000259" key="13">
    <source>
        <dbReference type="PROSITE" id="PS51918"/>
    </source>
</evidence>
<keyword evidence="3" id="KW-0004">4Fe-4S</keyword>
<comment type="caution">
    <text evidence="14">The sequence shown here is derived from an EMBL/GenBank/DDBJ whole genome shotgun (WGS) entry which is preliminary data.</text>
</comment>
<evidence type="ECO:0000256" key="8">
    <source>
        <dbReference type="ARBA" id="ARBA00023014"/>
    </source>
</evidence>
<evidence type="ECO:0000256" key="5">
    <source>
        <dbReference type="ARBA" id="ARBA00022723"/>
    </source>
</evidence>
<evidence type="ECO:0000313" key="14">
    <source>
        <dbReference type="EMBL" id="KAA2244501.1"/>
    </source>
</evidence>
<dbReference type="PANTHER" id="PTHR22960">
    <property type="entry name" value="MOLYBDOPTERIN COFACTOR SYNTHESIS PROTEIN A"/>
    <property type="match status" value="1"/>
</dbReference>
<evidence type="ECO:0000256" key="3">
    <source>
        <dbReference type="ARBA" id="ARBA00022485"/>
    </source>
</evidence>
<dbReference type="InterPro" id="IPR013785">
    <property type="entry name" value="Aldolase_TIM"/>
</dbReference>
<organism evidence="14 15">
    <name type="scientific">Chitinophaga agrisoli</name>
    <dbReference type="NCBI Taxonomy" id="2607653"/>
    <lineage>
        <taxon>Bacteria</taxon>
        <taxon>Pseudomonadati</taxon>
        <taxon>Bacteroidota</taxon>
        <taxon>Chitinophagia</taxon>
        <taxon>Chitinophagales</taxon>
        <taxon>Chitinophagaceae</taxon>
        <taxon>Chitinophaga</taxon>
    </lineage>
</organism>
<dbReference type="GO" id="GO:0061799">
    <property type="term" value="F:cyclic pyranopterin monophosphate synthase activity"/>
    <property type="evidence" value="ECO:0007669"/>
    <property type="project" value="TreeGrafter"/>
</dbReference>
<dbReference type="InterPro" id="IPR050105">
    <property type="entry name" value="MoCo_biosynth_MoaA/MoaC"/>
</dbReference>
<evidence type="ECO:0000256" key="6">
    <source>
        <dbReference type="ARBA" id="ARBA00022741"/>
    </source>
</evidence>
<dbReference type="PROSITE" id="PS01305">
    <property type="entry name" value="MOAA_NIFB_PQQE"/>
    <property type="match status" value="1"/>
</dbReference>
<dbReference type="InterPro" id="IPR000385">
    <property type="entry name" value="MoaA_NifB_PqqE_Fe-S-bd_CS"/>
</dbReference>
<dbReference type="SFLD" id="SFLDG01386">
    <property type="entry name" value="main_SPASM_domain-containing"/>
    <property type="match status" value="1"/>
</dbReference>
<dbReference type="CDD" id="cd01335">
    <property type="entry name" value="Radical_SAM"/>
    <property type="match status" value="1"/>
</dbReference>
<dbReference type="InterPro" id="IPR006638">
    <property type="entry name" value="Elp3/MiaA/NifB-like_rSAM"/>
</dbReference>
<evidence type="ECO:0000256" key="11">
    <source>
        <dbReference type="ARBA" id="ARBA00023239"/>
    </source>
</evidence>
<dbReference type="PANTHER" id="PTHR22960:SF0">
    <property type="entry name" value="MOLYBDENUM COFACTOR BIOSYNTHESIS PROTEIN 1"/>
    <property type="match status" value="1"/>
</dbReference>
<dbReference type="PROSITE" id="PS51918">
    <property type="entry name" value="RADICAL_SAM"/>
    <property type="match status" value="1"/>
</dbReference>
<reference evidence="14 15" key="2">
    <citation type="submission" date="2019-09" db="EMBL/GenBank/DDBJ databases">
        <authorList>
            <person name="Jin C."/>
        </authorList>
    </citation>
    <scope>NUCLEOTIDE SEQUENCE [LARGE SCALE GENOMIC DNA]</scope>
    <source>
        <strain evidence="14 15">BN140078</strain>
    </source>
</reference>
<dbReference type="SFLD" id="SFLDS00029">
    <property type="entry name" value="Radical_SAM"/>
    <property type="match status" value="1"/>
</dbReference>
<protein>
    <recommendedName>
        <fullName evidence="2">GTP 3',8-cyclase</fullName>
        <ecNumber evidence="2">4.1.99.22</ecNumber>
    </recommendedName>
</protein>
<evidence type="ECO:0000256" key="4">
    <source>
        <dbReference type="ARBA" id="ARBA00022691"/>
    </source>
</evidence>
<dbReference type="GO" id="GO:0046872">
    <property type="term" value="F:metal ion binding"/>
    <property type="evidence" value="ECO:0007669"/>
    <property type="project" value="UniProtKB-KW"/>
</dbReference>
<dbReference type="UniPathway" id="UPA00344"/>
<dbReference type="GO" id="GO:0005525">
    <property type="term" value="F:GTP binding"/>
    <property type="evidence" value="ECO:0007669"/>
    <property type="project" value="UniProtKB-KW"/>
</dbReference>
<dbReference type="SUPFAM" id="SSF102114">
    <property type="entry name" value="Radical SAM enzymes"/>
    <property type="match status" value="1"/>
</dbReference>
<comment type="cofactor">
    <cofactor evidence="1">
        <name>[4Fe-4S] cluster</name>
        <dbReference type="ChEBI" id="CHEBI:49883"/>
    </cofactor>
</comment>
<keyword evidence="5" id="KW-0479">Metal-binding</keyword>
<reference evidence="14 15" key="1">
    <citation type="submission" date="2019-09" db="EMBL/GenBank/DDBJ databases">
        <title>Chitinophaga ginsengihumi sp. nov., isolated from soil of ginseng rhizosphere.</title>
        <authorList>
            <person name="Lee J."/>
        </authorList>
    </citation>
    <scope>NUCLEOTIDE SEQUENCE [LARGE SCALE GENOMIC DNA]</scope>
    <source>
        <strain evidence="14 15">BN140078</strain>
    </source>
</reference>
<keyword evidence="8" id="KW-0411">Iron-sulfur</keyword>
<keyword evidence="4" id="KW-0949">S-adenosyl-L-methionine</keyword>
<dbReference type="SFLD" id="SFLDG01067">
    <property type="entry name" value="SPASM/twitch_domain_containing"/>
    <property type="match status" value="1"/>
</dbReference>
<name>A0A5B2VYL6_9BACT</name>
<dbReference type="EMBL" id="VUOC01000001">
    <property type="protein sequence ID" value="KAA2244501.1"/>
    <property type="molecule type" value="Genomic_DNA"/>
</dbReference>
<proteinExistence type="predicted"/>